<evidence type="ECO:0000313" key="1">
    <source>
        <dbReference type="EMBL" id="CBJ30160.1"/>
    </source>
</evidence>
<accession>D7FNA3</accession>
<evidence type="ECO:0000313" key="2">
    <source>
        <dbReference type="Proteomes" id="UP000002630"/>
    </source>
</evidence>
<dbReference type="Proteomes" id="UP000002630">
    <property type="component" value="Linkage Group LG25"/>
</dbReference>
<dbReference type="EMBL" id="FN649750">
    <property type="protein sequence ID" value="CBJ30160.1"/>
    <property type="molecule type" value="Genomic_DNA"/>
</dbReference>
<protein>
    <submittedName>
        <fullName evidence="1">Uncharacterized protein</fullName>
    </submittedName>
</protein>
<dbReference type="InParanoid" id="D7FNA3"/>
<organism evidence="1 2">
    <name type="scientific">Ectocarpus siliculosus</name>
    <name type="common">Brown alga</name>
    <name type="synonym">Conferva siliculosa</name>
    <dbReference type="NCBI Taxonomy" id="2880"/>
    <lineage>
        <taxon>Eukaryota</taxon>
        <taxon>Sar</taxon>
        <taxon>Stramenopiles</taxon>
        <taxon>Ochrophyta</taxon>
        <taxon>PX clade</taxon>
        <taxon>Phaeophyceae</taxon>
        <taxon>Ectocarpales</taxon>
        <taxon>Ectocarpaceae</taxon>
        <taxon>Ectocarpus</taxon>
    </lineage>
</organism>
<name>D7FNA3_ECTSI</name>
<gene>
    <name evidence="1" type="ORF">Esi_0178_0004</name>
</gene>
<keyword evidence="2" id="KW-1185">Reference proteome</keyword>
<reference evidence="1 2" key="1">
    <citation type="journal article" date="2010" name="Nature">
        <title>The Ectocarpus genome and the independent evolution of multicellularity in brown algae.</title>
        <authorList>
            <person name="Cock J.M."/>
            <person name="Sterck L."/>
            <person name="Rouze P."/>
            <person name="Scornet D."/>
            <person name="Allen A.E."/>
            <person name="Amoutzias G."/>
            <person name="Anthouard V."/>
            <person name="Artiguenave F."/>
            <person name="Aury J.M."/>
            <person name="Badger J.H."/>
            <person name="Beszteri B."/>
            <person name="Billiau K."/>
            <person name="Bonnet E."/>
            <person name="Bothwell J.H."/>
            <person name="Bowler C."/>
            <person name="Boyen C."/>
            <person name="Brownlee C."/>
            <person name="Carrano C.J."/>
            <person name="Charrier B."/>
            <person name="Cho G.Y."/>
            <person name="Coelho S.M."/>
            <person name="Collen J."/>
            <person name="Corre E."/>
            <person name="Da Silva C."/>
            <person name="Delage L."/>
            <person name="Delaroque N."/>
            <person name="Dittami S.M."/>
            <person name="Doulbeau S."/>
            <person name="Elias M."/>
            <person name="Farnham G."/>
            <person name="Gachon C.M."/>
            <person name="Gschloessl B."/>
            <person name="Heesch S."/>
            <person name="Jabbari K."/>
            <person name="Jubin C."/>
            <person name="Kawai H."/>
            <person name="Kimura K."/>
            <person name="Kloareg B."/>
            <person name="Kupper F.C."/>
            <person name="Lang D."/>
            <person name="Le Bail A."/>
            <person name="Leblanc C."/>
            <person name="Lerouge P."/>
            <person name="Lohr M."/>
            <person name="Lopez P.J."/>
            <person name="Martens C."/>
            <person name="Maumus F."/>
            <person name="Michel G."/>
            <person name="Miranda-Saavedra D."/>
            <person name="Morales J."/>
            <person name="Moreau H."/>
            <person name="Motomura T."/>
            <person name="Nagasato C."/>
            <person name="Napoli C.A."/>
            <person name="Nelson D.R."/>
            <person name="Nyvall-Collen P."/>
            <person name="Peters A.F."/>
            <person name="Pommier C."/>
            <person name="Potin P."/>
            <person name="Poulain J."/>
            <person name="Quesneville H."/>
            <person name="Read B."/>
            <person name="Rensing S.A."/>
            <person name="Ritter A."/>
            <person name="Rousvoal S."/>
            <person name="Samanta M."/>
            <person name="Samson G."/>
            <person name="Schroeder D.C."/>
            <person name="Segurens B."/>
            <person name="Strittmatter M."/>
            <person name="Tonon T."/>
            <person name="Tregear J.W."/>
            <person name="Valentin K."/>
            <person name="von Dassow P."/>
            <person name="Yamagishi T."/>
            <person name="Van de Peer Y."/>
            <person name="Wincker P."/>
        </authorList>
    </citation>
    <scope>NUCLEOTIDE SEQUENCE [LARGE SCALE GENOMIC DNA]</scope>
    <source>
        <strain evidence="2">Ec32 / CCAP1310/4</strain>
    </source>
</reference>
<dbReference type="EMBL" id="FN648275">
    <property type="protein sequence ID" value="CBJ30160.1"/>
    <property type="molecule type" value="Genomic_DNA"/>
</dbReference>
<sequence>MLRTLLLSLDSKEGLAHPRVTLFAKLSGIPVSTEDSRDFRPFALTDYFLPIVRLLVPPGEDLDLWMGTGKEPVSNAKRLDSTQVFR</sequence>
<proteinExistence type="predicted"/>
<dbReference type="AlphaFoldDB" id="D7FNA3"/>